<evidence type="ECO:0000256" key="1">
    <source>
        <dbReference type="SAM" id="SignalP"/>
    </source>
</evidence>
<accession>A0AA36DTN5</accession>
<feature type="signal peptide" evidence="1">
    <location>
        <begin position="1"/>
        <end position="19"/>
    </location>
</feature>
<organism evidence="3 4">
    <name type="scientific">Cylicocyclus nassatus</name>
    <name type="common">Nematode worm</name>
    <dbReference type="NCBI Taxonomy" id="53992"/>
    <lineage>
        <taxon>Eukaryota</taxon>
        <taxon>Metazoa</taxon>
        <taxon>Ecdysozoa</taxon>
        <taxon>Nematoda</taxon>
        <taxon>Chromadorea</taxon>
        <taxon>Rhabditida</taxon>
        <taxon>Rhabditina</taxon>
        <taxon>Rhabditomorpha</taxon>
        <taxon>Strongyloidea</taxon>
        <taxon>Strongylidae</taxon>
        <taxon>Cylicocyclus</taxon>
    </lineage>
</organism>
<dbReference type="EMBL" id="CATQJL010000112">
    <property type="protein sequence ID" value="CAJ0592787.1"/>
    <property type="molecule type" value="Genomic_DNA"/>
</dbReference>
<name>A0AA36DTN5_CYLNA</name>
<proteinExistence type="predicted"/>
<feature type="domain" description="Ig-like" evidence="2">
    <location>
        <begin position="26"/>
        <end position="138"/>
    </location>
</feature>
<feature type="chain" id="PRO_5041296588" description="Ig-like domain-containing protein" evidence="1">
    <location>
        <begin position="20"/>
        <end position="418"/>
    </location>
</feature>
<gene>
    <name evidence="3" type="ORF">CYNAS_LOCUS4770</name>
</gene>
<dbReference type="AlphaFoldDB" id="A0AA36DTN5"/>
<dbReference type="Proteomes" id="UP001176961">
    <property type="component" value="Unassembled WGS sequence"/>
</dbReference>
<evidence type="ECO:0000259" key="2">
    <source>
        <dbReference type="PROSITE" id="PS50835"/>
    </source>
</evidence>
<comment type="caution">
    <text evidence="3">The sequence shown here is derived from an EMBL/GenBank/DDBJ whole genome shotgun (WGS) entry which is preliminary data.</text>
</comment>
<sequence length="418" mass="48901">MRLISTIFFIFICNICTETKRRTRKPKLVTKKPVVIVPVYFWPGDKVDLPCLMCELAFVFNGKMKMWGKATNILKFLENPKASESWETASSGNNFPKFSYYPDKLKINYKKLPPFYLQRNGKLSIYRASPASQGVYFCYDSQSRSHTSIFYVVMAMTPPVRMSEMGDVLADGCKGEVDHKLIRANFNWRYHFVPQVRHEAPKQCKHKKTRQKTDFCKEAYSKCIRSYCTLEYCRKEFIVDRFDMNVAVELRWEPWTKCEGNMALQKREAHCYLVRKTGYEIPIANDERVPETLKWMSELNVLFDREPFTSKGIRLYSSLLASLFLDEEVMNKSMNTTKNVISSMWTPIQEAFSVIISLMQEEGRNMKFLLSCIYLTFETGARLHSRASGPHRDFPLFAVFRVGLHFLLQKICLRRTLL</sequence>
<protein>
    <recommendedName>
        <fullName evidence="2">Ig-like domain-containing protein</fullName>
    </recommendedName>
</protein>
<evidence type="ECO:0000313" key="3">
    <source>
        <dbReference type="EMBL" id="CAJ0592787.1"/>
    </source>
</evidence>
<reference evidence="3" key="1">
    <citation type="submission" date="2023-07" db="EMBL/GenBank/DDBJ databases">
        <authorList>
            <consortium name="CYATHOMIX"/>
        </authorList>
    </citation>
    <scope>NUCLEOTIDE SEQUENCE</scope>
    <source>
        <strain evidence="3">N/A</strain>
    </source>
</reference>
<keyword evidence="4" id="KW-1185">Reference proteome</keyword>
<dbReference type="InterPro" id="IPR007110">
    <property type="entry name" value="Ig-like_dom"/>
</dbReference>
<keyword evidence="1" id="KW-0732">Signal</keyword>
<dbReference type="PROSITE" id="PS50835">
    <property type="entry name" value="IG_LIKE"/>
    <property type="match status" value="1"/>
</dbReference>
<evidence type="ECO:0000313" key="4">
    <source>
        <dbReference type="Proteomes" id="UP001176961"/>
    </source>
</evidence>